<proteinExistence type="predicted"/>
<keyword evidence="1" id="KW-0812">Transmembrane</keyword>
<feature type="transmembrane region" description="Helical" evidence="1">
    <location>
        <begin position="43"/>
        <end position="68"/>
    </location>
</feature>
<accession>A0A0G4B369</accession>
<evidence type="ECO:0000313" key="2">
    <source>
        <dbReference type="EMBL" id="AKM82396.1"/>
    </source>
</evidence>
<reference evidence="2 3" key="1">
    <citation type="journal article" date="2015" name="Nature">
        <title>rRNA introns, odd ribosomes, and small enigmatic genomes across a large radiation of phyla.</title>
        <authorList>
            <person name="Brown C.T."/>
            <person name="Hug L.A."/>
            <person name="Thomas B.C."/>
            <person name="Sharon I."/>
            <person name="Castelle C.J."/>
            <person name="Singh A."/>
            <person name="Wilkins M.J."/>
            <person name="Williams K.H."/>
            <person name="Banfield J.F."/>
        </authorList>
    </citation>
    <scope>NUCLEOTIDE SEQUENCE [LARGE SCALE GENOMIC DNA]</scope>
</reference>
<name>A0A0G4B369_9BACT</name>
<keyword evidence="1" id="KW-1133">Transmembrane helix</keyword>
<dbReference type="EMBL" id="CP011213">
    <property type="protein sequence ID" value="AKM82396.1"/>
    <property type="molecule type" value="Genomic_DNA"/>
</dbReference>
<protein>
    <submittedName>
        <fullName evidence="2">Uncharacterized protein</fullName>
    </submittedName>
</protein>
<evidence type="ECO:0000256" key="1">
    <source>
        <dbReference type="SAM" id="Phobius"/>
    </source>
</evidence>
<sequence>MQIAFMIIIALLGAALAMSRRETRVSLGLLIVAVSFVLQIEGLASGFWLDALMALSLIVFAFGVYVLISRNEGKKNEKEDKIEPEKE</sequence>
<gene>
    <name evidence="2" type="ORF">UT28_C0001G0595</name>
</gene>
<organism evidence="2 3">
    <name type="scientific">Berkelbacteria bacterium GW2011_GWE1_39_12</name>
    <dbReference type="NCBI Taxonomy" id="1618337"/>
    <lineage>
        <taxon>Bacteria</taxon>
        <taxon>Candidatus Berkelbacteria</taxon>
    </lineage>
</organism>
<dbReference type="STRING" id="1618337.UT28_C0001G0595"/>
<keyword evidence="1" id="KW-0472">Membrane</keyword>
<evidence type="ECO:0000313" key="3">
    <source>
        <dbReference type="Proteomes" id="UP000035648"/>
    </source>
</evidence>
<dbReference type="Proteomes" id="UP000035648">
    <property type="component" value="Chromosome"/>
</dbReference>
<dbReference type="KEGG" id="bbgw:UT28_C0001G0595"/>
<dbReference type="AlphaFoldDB" id="A0A0G4B369"/>